<dbReference type="Proteomes" id="UP000694892">
    <property type="component" value="Chromosome 1S"/>
</dbReference>
<sequence length="123" mass="13792">MVTYKCNVFHYTPMAVKAVPVICAVKYPCYVKAAFTETAVFVSSRFPLLLSENDLLVCFPVTVRLKKRSVPYLCHSAEQPLMIQSLSEALAIILIITINIHCSPSSAHNDQLFLSILSNRLFK</sequence>
<dbReference type="EMBL" id="CM004467">
    <property type="protein sequence ID" value="OCT96829.1"/>
    <property type="molecule type" value="Genomic_DNA"/>
</dbReference>
<proteinExistence type="predicted"/>
<accession>A0A974I070</accession>
<name>A0A974I070_XENLA</name>
<evidence type="ECO:0000313" key="1">
    <source>
        <dbReference type="EMBL" id="OCT96829.1"/>
    </source>
</evidence>
<reference evidence="2" key="1">
    <citation type="journal article" date="2016" name="Nature">
        <title>Genome evolution in the allotetraploid frog Xenopus laevis.</title>
        <authorList>
            <person name="Session A.M."/>
            <person name="Uno Y."/>
            <person name="Kwon T."/>
            <person name="Chapman J.A."/>
            <person name="Toyoda A."/>
            <person name="Takahashi S."/>
            <person name="Fukui A."/>
            <person name="Hikosaka A."/>
            <person name="Suzuki A."/>
            <person name="Kondo M."/>
            <person name="van Heeringen S.J."/>
            <person name="Quigley I."/>
            <person name="Heinz S."/>
            <person name="Ogino H."/>
            <person name="Ochi H."/>
            <person name="Hellsten U."/>
            <person name="Lyons J.B."/>
            <person name="Simakov O."/>
            <person name="Putnam N."/>
            <person name="Stites J."/>
            <person name="Kuroki Y."/>
            <person name="Tanaka T."/>
            <person name="Michiue T."/>
            <person name="Watanabe M."/>
            <person name="Bogdanovic O."/>
            <person name="Lister R."/>
            <person name="Georgiou G."/>
            <person name="Paranjpe S.S."/>
            <person name="van Kruijsbergen I."/>
            <person name="Shu S."/>
            <person name="Carlson J."/>
            <person name="Kinoshita T."/>
            <person name="Ohta Y."/>
            <person name="Mawaribuchi S."/>
            <person name="Jenkins J."/>
            <person name="Grimwood J."/>
            <person name="Schmutz J."/>
            <person name="Mitros T."/>
            <person name="Mozaffari S.V."/>
            <person name="Suzuki Y."/>
            <person name="Haramoto Y."/>
            <person name="Yamamoto T.S."/>
            <person name="Takagi C."/>
            <person name="Heald R."/>
            <person name="Miller K."/>
            <person name="Haudenschild C."/>
            <person name="Kitzman J."/>
            <person name="Nakayama T."/>
            <person name="Izutsu Y."/>
            <person name="Robert J."/>
            <person name="Fortriede J."/>
            <person name="Burns K."/>
            <person name="Lotay V."/>
            <person name="Karimi K."/>
            <person name="Yasuoka Y."/>
            <person name="Dichmann D.S."/>
            <person name="Flajnik M.F."/>
            <person name="Houston D.W."/>
            <person name="Shendure J."/>
            <person name="DuPasquier L."/>
            <person name="Vize P.D."/>
            <person name="Zorn A.M."/>
            <person name="Ito M."/>
            <person name="Marcotte E.M."/>
            <person name="Wallingford J.B."/>
            <person name="Ito Y."/>
            <person name="Asashima M."/>
            <person name="Ueno N."/>
            <person name="Matsuda Y."/>
            <person name="Veenstra G.J."/>
            <person name="Fujiyama A."/>
            <person name="Harland R.M."/>
            <person name="Taira M."/>
            <person name="Rokhsar D.S."/>
        </authorList>
    </citation>
    <scope>NUCLEOTIDE SEQUENCE [LARGE SCALE GENOMIC DNA]</scope>
    <source>
        <strain evidence="2">J</strain>
    </source>
</reference>
<dbReference type="AlphaFoldDB" id="A0A974I070"/>
<protein>
    <submittedName>
        <fullName evidence="1">Uncharacterized protein</fullName>
    </submittedName>
</protein>
<organism evidence="1 2">
    <name type="scientific">Xenopus laevis</name>
    <name type="common">African clawed frog</name>
    <dbReference type="NCBI Taxonomy" id="8355"/>
    <lineage>
        <taxon>Eukaryota</taxon>
        <taxon>Metazoa</taxon>
        <taxon>Chordata</taxon>
        <taxon>Craniata</taxon>
        <taxon>Vertebrata</taxon>
        <taxon>Euteleostomi</taxon>
        <taxon>Amphibia</taxon>
        <taxon>Batrachia</taxon>
        <taxon>Anura</taxon>
        <taxon>Pipoidea</taxon>
        <taxon>Pipidae</taxon>
        <taxon>Xenopodinae</taxon>
        <taxon>Xenopus</taxon>
        <taxon>Xenopus</taxon>
    </lineage>
</organism>
<evidence type="ECO:0000313" key="2">
    <source>
        <dbReference type="Proteomes" id="UP000694892"/>
    </source>
</evidence>
<gene>
    <name evidence="1" type="ORF">XELAEV_18009044mg</name>
</gene>